<reference evidence="4" key="1">
    <citation type="submission" date="2018-05" db="EMBL/GenBank/DDBJ databases">
        <authorList>
            <person name="Lanie J.A."/>
            <person name="Ng W.-L."/>
            <person name="Kazmierczak K.M."/>
            <person name="Andrzejewski T.M."/>
            <person name="Davidsen T.M."/>
            <person name="Wayne K.J."/>
            <person name="Tettelin H."/>
            <person name="Glass J.I."/>
            <person name="Rusch D."/>
            <person name="Podicherti R."/>
            <person name="Tsui H.-C.T."/>
            <person name="Winkler M.E."/>
        </authorList>
    </citation>
    <scope>NUCLEOTIDE SEQUENCE</scope>
</reference>
<dbReference type="PANTHER" id="PTHR11715">
    <property type="entry name" value="GLYCINE CLEAVAGE SYSTEM H PROTEIN"/>
    <property type="match status" value="1"/>
</dbReference>
<dbReference type="GO" id="GO:0009249">
    <property type="term" value="P:protein lipoylation"/>
    <property type="evidence" value="ECO:0007669"/>
    <property type="project" value="TreeGrafter"/>
</dbReference>
<dbReference type="PROSITE" id="PS00189">
    <property type="entry name" value="LIPOYL"/>
    <property type="match status" value="1"/>
</dbReference>
<accession>A0A382V5E4</accession>
<dbReference type="GO" id="GO:0005829">
    <property type="term" value="C:cytosol"/>
    <property type="evidence" value="ECO:0007669"/>
    <property type="project" value="TreeGrafter"/>
</dbReference>
<dbReference type="GO" id="GO:0019464">
    <property type="term" value="P:glycine decarboxylation via glycine cleavage system"/>
    <property type="evidence" value="ECO:0007669"/>
    <property type="project" value="InterPro"/>
</dbReference>
<dbReference type="InterPro" id="IPR002930">
    <property type="entry name" value="GCV_H"/>
</dbReference>
<gene>
    <name evidence="4" type="ORF">METZ01_LOCUS393982</name>
</gene>
<keyword evidence="2" id="KW-0450">Lipoyl</keyword>
<dbReference type="SUPFAM" id="SSF51230">
    <property type="entry name" value="Single hybrid motif"/>
    <property type="match status" value="1"/>
</dbReference>
<dbReference type="CDD" id="cd06848">
    <property type="entry name" value="GCS_H"/>
    <property type="match status" value="1"/>
</dbReference>
<dbReference type="PANTHER" id="PTHR11715:SF3">
    <property type="entry name" value="GLYCINE CLEAVAGE SYSTEM H PROTEIN-RELATED"/>
    <property type="match status" value="1"/>
</dbReference>
<proteinExistence type="inferred from homology"/>
<protein>
    <recommendedName>
        <fullName evidence="3">Lipoyl-binding domain-containing protein</fullName>
    </recommendedName>
</protein>
<organism evidence="4">
    <name type="scientific">marine metagenome</name>
    <dbReference type="NCBI Taxonomy" id="408172"/>
    <lineage>
        <taxon>unclassified sequences</taxon>
        <taxon>metagenomes</taxon>
        <taxon>ecological metagenomes</taxon>
    </lineage>
</organism>
<dbReference type="Gene3D" id="2.40.50.100">
    <property type="match status" value="1"/>
</dbReference>
<dbReference type="EMBL" id="UINC01148952">
    <property type="protein sequence ID" value="SVD41128.1"/>
    <property type="molecule type" value="Genomic_DNA"/>
</dbReference>
<dbReference type="InterPro" id="IPR003016">
    <property type="entry name" value="2-oxoA_DH_lipoyl-BS"/>
</dbReference>
<dbReference type="InterPro" id="IPR000089">
    <property type="entry name" value="Biotin_lipoyl"/>
</dbReference>
<dbReference type="AlphaFoldDB" id="A0A382V5E4"/>
<feature type="domain" description="Lipoyl-binding" evidence="3">
    <location>
        <begin position="30"/>
        <end position="112"/>
    </location>
</feature>
<evidence type="ECO:0000259" key="3">
    <source>
        <dbReference type="PROSITE" id="PS50968"/>
    </source>
</evidence>
<dbReference type="GO" id="GO:0005960">
    <property type="term" value="C:glycine cleavage complex"/>
    <property type="evidence" value="ECO:0007669"/>
    <property type="project" value="InterPro"/>
</dbReference>
<name>A0A382V5E4_9ZZZZ</name>
<dbReference type="Pfam" id="PF01597">
    <property type="entry name" value="GCV_H"/>
    <property type="match status" value="1"/>
</dbReference>
<sequence>MAELKNCLLPDELMYHVDFNIWIKKNDDGTLDLGMTDIAQTMAGNIIHCHPKKVGKNVIKGKSIATVESGKWVGPVKTPFAGEIIAANSDVESDASILNKSPYKQGWIVRIQPNNYNEDSGELVRGDDAISGFDAYMEEKEIAECIHCEGFEG</sequence>
<evidence type="ECO:0000256" key="2">
    <source>
        <dbReference type="ARBA" id="ARBA00022823"/>
    </source>
</evidence>
<evidence type="ECO:0000313" key="4">
    <source>
        <dbReference type="EMBL" id="SVD41128.1"/>
    </source>
</evidence>
<dbReference type="InterPro" id="IPR033753">
    <property type="entry name" value="GCV_H/Fam206"/>
</dbReference>
<comment type="similarity">
    <text evidence="1">Belongs to the GcvH family.</text>
</comment>
<evidence type="ECO:0000256" key="1">
    <source>
        <dbReference type="ARBA" id="ARBA00009249"/>
    </source>
</evidence>
<dbReference type="PROSITE" id="PS50968">
    <property type="entry name" value="BIOTINYL_LIPOYL"/>
    <property type="match status" value="1"/>
</dbReference>
<dbReference type="InterPro" id="IPR011053">
    <property type="entry name" value="Single_hybrid_motif"/>
</dbReference>